<feature type="compositionally biased region" description="Acidic residues" evidence="3">
    <location>
        <begin position="18"/>
        <end position="28"/>
    </location>
</feature>
<dbReference type="Proteomes" id="UP000324091">
    <property type="component" value="Chromosome 16"/>
</dbReference>
<comment type="caution">
    <text evidence="4">The sequence shown here is derived from an EMBL/GenBank/DDBJ whole genome shotgun (WGS) entry which is preliminary data.</text>
</comment>
<evidence type="ECO:0000256" key="2">
    <source>
        <dbReference type="ARBA" id="ARBA00022737"/>
    </source>
</evidence>
<keyword evidence="1" id="KW-0880">Kelch repeat</keyword>
<dbReference type="SUPFAM" id="SSF117281">
    <property type="entry name" value="Kelch motif"/>
    <property type="match status" value="1"/>
</dbReference>
<dbReference type="EMBL" id="RHFK02000008">
    <property type="protein sequence ID" value="TWW71969.1"/>
    <property type="molecule type" value="Genomic_DNA"/>
</dbReference>
<dbReference type="Pfam" id="PF24681">
    <property type="entry name" value="Kelch_KLHDC2_KLHL20_DRC7"/>
    <property type="match status" value="1"/>
</dbReference>
<evidence type="ECO:0000313" key="4">
    <source>
        <dbReference type="EMBL" id="TWW71969.1"/>
    </source>
</evidence>
<sequence length="451" mass="51077">MAERIDQDGEEMDRLPPEEDDNDSDDEVDRLFELMHEGEEDEEEEEEEVEDEQPLDTESSESFELDTPAERSGHVAVIDRNTMYVWGGYKNAQNHRFFDLYLPRTEIWAYNIESGVWTKHIAGGNLHTSMSGSCGVCVDGVLYLFGGHHARGNTNRIYRLPLRASTLIWEEMRDLKGLPPSSKDKLGCWVHRNRLIFFGGYGYAPQGPHQGSFEFDESSSFGWDSPGRGWNNHVHILDLETSTWSQPITTGSRPLPRAAHACATVGNRGYVFGGRYKNYRLNDLYYIDLDTWVWHEMSVPQHGPVGRSWHSFTPVSADHIFLFGGFTTERETLSKTRTVTLGCTTLAKTNGSPSSTVTQGDQGKLWHTACSGPDGEVFVFGGCANNLLAQQRAAHSNELLIFNVQPKSLVRFCMEAVLQHRERLSQYWDCLPKHLFHSLKLRMTHVNTLGS</sequence>
<reference evidence="4 5" key="1">
    <citation type="submission" date="2019-04" db="EMBL/GenBank/DDBJ databases">
        <title>Chromosome genome assembly for Takifugu flavidus.</title>
        <authorList>
            <person name="Xiao S."/>
        </authorList>
    </citation>
    <scope>NUCLEOTIDE SEQUENCE [LARGE SCALE GENOMIC DNA]</scope>
    <source>
        <strain evidence="4">HTHZ2018</strain>
        <tissue evidence="4">Muscle</tissue>
    </source>
</reference>
<accession>A0A5C6NZ86</accession>
<proteinExistence type="predicted"/>
<dbReference type="PANTHER" id="PTHR46228:SF3">
    <property type="entry name" value="KELCH DOMAIN-CONTAINING PROTEIN 2"/>
    <property type="match status" value="1"/>
</dbReference>
<dbReference type="PANTHER" id="PTHR46228">
    <property type="entry name" value="KELCH DOMAIN-CONTAINING PROTEIN"/>
    <property type="match status" value="1"/>
</dbReference>
<evidence type="ECO:0000256" key="1">
    <source>
        <dbReference type="ARBA" id="ARBA00022441"/>
    </source>
</evidence>
<keyword evidence="2" id="KW-0677">Repeat</keyword>
<dbReference type="Gene3D" id="2.120.10.80">
    <property type="entry name" value="Kelch-type beta propeller"/>
    <property type="match status" value="2"/>
</dbReference>
<keyword evidence="5" id="KW-1185">Reference proteome</keyword>
<dbReference type="AlphaFoldDB" id="A0A5C6NZ86"/>
<evidence type="ECO:0000256" key="3">
    <source>
        <dbReference type="SAM" id="MobiDB-lite"/>
    </source>
</evidence>
<evidence type="ECO:0000313" key="5">
    <source>
        <dbReference type="Proteomes" id="UP000324091"/>
    </source>
</evidence>
<feature type="compositionally biased region" description="Basic and acidic residues" evidence="3">
    <location>
        <begin position="1"/>
        <end position="17"/>
    </location>
</feature>
<feature type="region of interest" description="Disordered" evidence="3">
    <location>
        <begin position="1"/>
        <end position="72"/>
    </location>
</feature>
<organism evidence="4 5">
    <name type="scientific">Takifugu flavidus</name>
    <name type="common">sansaifugu</name>
    <dbReference type="NCBI Taxonomy" id="433684"/>
    <lineage>
        <taxon>Eukaryota</taxon>
        <taxon>Metazoa</taxon>
        <taxon>Chordata</taxon>
        <taxon>Craniata</taxon>
        <taxon>Vertebrata</taxon>
        <taxon>Euteleostomi</taxon>
        <taxon>Actinopterygii</taxon>
        <taxon>Neopterygii</taxon>
        <taxon>Teleostei</taxon>
        <taxon>Neoteleostei</taxon>
        <taxon>Acanthomorphata</taxon>
        <taxon>Eupercaria</taxon>
        <taxon>Tetraodontiformes</taxon>
        <taxon>Tetradontoidea</taxon>
        <taxon>Tetraodontidae</taxon>
        <taxon>Takifugu</taxon>
    </lineage>
</organism>
<gene>
    <name evidence="4" type="ORF">D4764_16G0004660</name>
</gene>
<feature type="compositionally biased region" description="Acidic residues" evidence="3">
    <location>
        <begin position="38"/>
        <end position="64"/>
    </location>
</feature>
<dbReference type="InterPro" id="IPR015915">
    <property type="entry name" value="Kelch-typ_b-propeller"/>
</dbReference>
<protein>
    <submittedName>
        <fullName evidence="4">Kelch domain-containing protein 2</fullName>
    </submittedName>
</protein>
<name>A0A5C6NZ86_9TELE</name>